<dbReference type="Gene3D" id="3.30.420.10">
    <property type="entry name" value="Ribonuclease H-like superfamily/Ribonuclease H"/>
    <property type="match status" value="2"/>
</dbReference>
<accession>A0A2J7ZG17</accession>
<dbReference type="GO" id="GO:0003676">
    <property type="term" value="F:nucleic acid binding"/>
    <property type="evidence" value="ECO:0007669"/>
    <property type="project" value="InterPro"/>
</dbReference>
<sequence>MVAIERFSKHVELVPLKDKAPATADVLPRVGVPAEVVTDNGTEFAAEFAELFEPDGAADCIVKVLKEALWKACYEAADPAAWEKGLPELLLGYRCSPQASTRYSLYQLLYGGVAPVMPPVQERVEQPLDFEDPRAAAYLAR</sequence>
<proteinExistence type="predicted"/>
<gene>
    <name evidence="1" type="ORF">TSOC_015007</name>
</gene>
<protein>
    <recommendedName>
        <fullName evidence="3">Integrase catalytic domain-containing protein</fullName>
    </recommendedName>
</protein>
<dbReference type="SUPFAM" id="SSF53098">
    <property type="entry name" value="Ribonuclease H-like"/>
    <property type="match status" value="1"/>
</dbReference>
<comment type="caution">
    <text evidence="1">The sequence shown here is derived from an EMBL/GenBank/DDBJ whole genome shotgun (WGS) entry which is preliminary data.</text>
</comment>
<keyword evidence="2" id="KW-1185">Reference proteome</keyword>
<evidence type="ECO:0000313" key="2">
    <source>
        <dbReference type="Proteomes" id="UP000236333"/>
    </source>
</evidence>
<dbReference type="EMBL" id="PGGS01003645">
    <property type="protein sequence ID" value="PNG99221.1"/>
    <property type="molecule type" value="Genomic_DNA"/>
</dbReference>
<dbReference type="AlphaFoldDB" id="A0A2J7ZG17"/>
<evidence type="ECO:0000313" key="1">
    <source>
        <dbReference type="EMBL" id="PNG99221.1"/>
    </source>
</evidence>
<name>A0A2J7ZG17_9CHLO</name>
<dbReference type="Proteomes" id="UP000236333">
    <property type="component" value="Unassembled WGS sequence"/>
</dbReference>
<dbReference type="InterPro" id="IPR036397">
    <property type="entry name" value="RNaseH_sf"/>
</dbReference>
<dbReference type="OrthoDB" id="2016337at2759"/>
<organism evidence="1 2">
    <name type="scientific">Tetrabaena socialis</name>
    <dbReference type="NCBI Taxonomy" id="47790"/>
    <lineage>
        <taxon>Eukaryota</taxon>
        <taxon>Viridiplantae</taxon>
        <taxon>Chlorophyta</taxon>
        <taxon>core chlorophytes</taxon>
        <taxon>Chlorophyceae</taxon>
        <taxon>CS clade</taxon>
        <taxon>Chlamydomonadales</taxon>
        <taxon>Tetrabaenaceae</taxon>
        <taxon>Tetrabaena</taxon>
    </lineage>
</organism>
<evidence type="ECO:0008006" key="3">
    <source>
        <dbReference type="Google" id="ProtNLM"/>
    </source>
</evidence>
<dbReference type="InterPro" id="IPR012337">
    <property type="entry name" value="RNaseH-like_sf"/>
</dbReference>
<reference evidence="1 2" key="1">
    <citation type="journal article" date="2017" name="Mol. Biol. Evol.">
        <title>The 4-celled Tetrabaena socialis nuclear genome reveals the essential components for genetic control of cell number at the origin of multicellularity in the volvocine lineage.</title>
        <authorList>
            <person name="Featherston J."/>
            <person name="Arakaki Y."/>
            <person name="Hanschen E.R."/>
            <person name="Ferris P.J."/>
            <person name="Michod R.E."/>
            <person name="Olson B.J.S.C."/>
            <person name="Nozaki H."/>
            <person name="Durand P.M."/>
        </authorList>
    </citation>
    <scope>NUCLEOTIDE SEQUENCE [LARGE SCALE GENOMIC DNA]</scope>
    <source>
        <strain evidence="1 2">NIES-571</strain>
    </source>
</reference>